<sequence length="208" mass="23903">MRTVRPASRSIELGSRLPLRSVQCRQRELRDAAGFTNHQPGHLWADARRKRTSVPGALEIPQFVDLLDDLPCTLENRLDVLCTWRVTWNLLRQEIQTLAREVPDLIEVWVASQWPIQLVENKLRDCLKKVLCGSKRKSWIVARALKSTELFIQRRSAPCIEIDGALLRQMPLIREVPFLFCEGRLCAAERLNRHGPVIEVPICAEVPE</sequence>
<evidence type="ECO:0000313" key="2">
    <source>
        <dbReference type="Proteomes" id="UP000042997"/>
    </source>
</evidence>
<reference evidence="1 2" key="1">
    <citation type="journal article" date="2014" name="Genome Announc.">
        <title>Draft Genome Sequence of Propane- and Butane-Oxidizing Actinobacterium Rhodococcus ruber IEGM 231.</title>
        <authorList>
            <person name="Ivshina I.B."/>
            <person name="Kuyukina M.S."/>
            <person name="Krivoruchko A.V."/>
            <person name="Barbe V."/>
            <person name="Fischer C."/>
        </authorList>
    </citation>
    <scope>NUCLEOTIDE SEQUENCE [LARGE SCALE GENOMIC DNA]</scope>
</reference>
<dbReference type="EMBL" id="CCSD01000081">
    <property type="protein sequence ID" value="CDZ90274.1"/>
    <property type="molecule type" value="Genomic_DNA"/>
</dbReference>
<name>A0A098BNG6_9NOCA</name>
<evidence type="ECO:0000313" key="1">
    <source>
        <dbReference type="EMBL" id="CDZ90274.1"/>
    </source>
</evidence>
<dbReference type="AlphaFoldDB" id="A0A098BNG6"/>
<gene>
    <name evidence="1" type="ORF">RHRU231_680043</name>
</gene>
<protein>
    <submittedName>
        <fullName evidence="1">Uncharacterized protein</fullName>
    </submittedName>
</protein>
<dbReference type="Proteomes" id="UP000042997">
    <property type="component" value="Unassembled WGS sequence"/>
</dbReference>
<accession>A0A098BNG6</accession>
<proteinExistence type="predicted"/>
<organism evidence="1 2">
    <name type="scientific">Rhodococcus ruber</name>
    <dbReference type="NCBI Taxonomy" id="1830"/>
    <lineage>
        <taxon>Bacteria</taxon>
        <taxon>Bacillati</taxon>
        <taxon>Actinomycetota</taxon>
        <taxon>Actinomycetes</taxon>
        <taxon>Mycobacteriales</taxon>
        <taxon>Nocardiaceae</taxon>
        <taxon>Rhodococcus</taxon>
    </lineage>
</organism>